<protein>
    <submittedName>
        <fullName evidence="2">Uncharacterized protein</fullName>
    </submittedName>
</protein>
<dbReference type="Proteomes" id="UP001365128">
    <property type="component" value="Unassembled WGS sequence"/>
</dbReference>
<keyword evidence="3" id="KW-1185">Reference proteome</keyword>
<accession>A0ABR1M659</accession>
<gene>
    <name evidence="2" type="ORF">IWX46DRAFT_166978</name>
</gene>
<dbReference type="EMBL" id="JBBPDW010000022">
    <property type="protein sequence ID" value="KAK7543068.1"/>
    <property type="molecule type" value="Genomic_DNA"/>
</dbReference>
<feature type="region of interest" description="Disordered" evidence="1">
    <location>
        <begin position="162"/>
        <end position="183"/>
    </location>
</feature>
<comment type="caution">
    <text evidence="2">The sequence shown here is derived from an EMBL/GenBank/DDBJ whole genome shotgun (WGS) entry which is preliminary data.</text>
</comment>
<evidence type="ECO:0000256" key="1">
    <source>
        <dbReference type="SAM" id="MobiDB-lite"/>
    </source>
</evidence>
<organism evidence="2 3">
    <name type="scientific">Phyllosticta citricarpa</name>
    <dbReference type="NCBI Taxonomy" id="55181"/>
    <lineage>
        <taxon>Eukaryota</taxon>
        <taxon>Fungi</taxon>
        <taxon>Dikarya</taxon>
        <taxon>Ascomycota</taxon>
        <taxon>Pezizomycotina</taxon>
        <taxon>Dothideomycetes</taxon>
        <taxon>Dothideomycetes incertae sedis</taxon>
        <taxon>Botryosphaeriales</taxon>
        <taxon>Phyllostictaceae</taxon>
        <taxon>Phyllosticta</taxon>
    </lineage>
</organism>
<evidence type="ECO:0000313" key="2">
    <source>
        <dbReference type="EMBL" id="KAK7543068.1"/>
    </source>
</evidence>
<sequence>MGILDSSNYVLAPLDMWMGFTKRRGNRTKAFSFNPVAFLRVREEGQDVDLTSPLRPMNADYCRCAWTKIASDPKQEHSKRTTRRAARPTHSVVGLLHANHSTSISRETRAMHFKYLAECHPDQAHPASRSRRWVAGKEVALPKPFLFGWLPLDHTVRHAVGSQRDTTQGRQLHALGGGSPMGRRCVQEKVDTLPAVGGGFDETAQQHGLESTSPGHLMMCLGPVRG</sequence>
<reference evidence="2 3" key="1">
    <citation type="submission" date="2024-04" db="EMBL/GenBank/DDBJ databases">
        <title>Phyllosticta paracitricarpa is synonymous to the EU quarantine fungus P. citricarpa based on phylogenomic analyses.</title>
        <authorList>
            <consortium name="Lawrence Berkeley National Laboratory"/>
            <person name="Van Ingen-Buijs V.A."/>
            <person name="Van Westerhoven A.C."/>
            <person name="Haridas S."/>
            <person name="Skiadas P."/>
            <person name="Martin F."/>
            <person name="Groenewald J.Z."/>
            <person name="Crous P.W."/>
            <person name="Seidl M.F."/>
        </authorList>
    </citation>
    <scope>NUCLEOTIDE SEQUENCE [LARGE SCALE GENOMIC DNA]</scope>
    <source>
        <strain evidence="2 3">CBS 122670</strain>
    </source>
</reference>
<evidence type="ECO:0000313" key="3">
    <source>
        <dbReference type="Proteomes" id="UP001365128"/>
    </source>
</evidence>
<proteinExistence type="predicted"/>
<name>A0ABR1M659_9PEZI</name>